<protein>
    <recommendedName>
        <fullName evidence="4">Conidiation-specific expression protein</fullName>
    </recommendedName>
</protein>
<proteinExistence type="predicted"/>
<evidence type="ECO:0000256" key="1">
    <source>
        <dbReference type="SAM" id="MobiDB-lite"/>
    </source>
</evidence>
<reference evidence="3" key="2">
    <citation type="submission" date="2015-01" db="EMBL/GenBank/DDBJ databases">
        <title>Evolutionary Origins and Diversification of the Mycorrhizal Mutualists.</title>
        <authorList>
            <consortium name="DOE Joint Genome Institute"/>
            <consortium name="Mycorrhizal Genomics Consortium"/>
            <person name="Kohler A."/>
            <person name="Kuo A."/>
            <person name="Nagy L.G."/>
            <person name="Floudas D."/>
            <person name="Copeland A."/>
            <person name="Barry K.W."/>
            <person name="Cichocki N."/>
            <person name="Veneault-Fourrey C."/>
            <person name="LaButti K."/>
            <person name="Lindquist E.A."/>
            <person name="Lipzen A."/>
            <person name="Lundell T."/>
            <person name="Morin E."/>
            <person name="Murat C."/>
            <person name="Riley R."/>
            <person name="Ohm R."/>
            <person name="Sun H."/>
            <person name="Tunlid A."/>
            <person name="Henrissat B."/>
            <person name="Grigoriev I.V."/>
            <person name="Hibbett D.S."/>
            <person name="Martin F."/>
        </authorList>
    </citation>
    <scope>NUCLEOTIDE SEQUENCE [LARGE SCALE GENOMIC DNA]</scope>
    <source>
        <strain evidence="3">Zn</strain>
    </source>
</reference>
<evidence type="ECO:0008006" key="4">
    <source>
        <dbReference type="Google" id="ProtNLM"/>
    </source>
</evidence>
<dbReference type="OrthoDB" id="4158609at2759"/>
<dbReference type="HOGENOM" id="CLU_1750234_0_0_1"/>
<accession>A0A0C3H764</accession>
<dbReference type="InParanoid" id="A0A0C3H764"/>
<sequence length="149" mass="15921">MSSYYQRSSHGGGKILSCLLTVDISLLYPYKPSLIDTPLDDMASQDKTPEVGPATLPTSKPKSPTIHGGFATIATPANNIGGDPISAYRRRSSNSTAASSSPGTLFAGLMNHKRGSTDAEAMARRQSFHDQKPAAGFFGAWWNKYTTGH</sequence>
<dbReference type="Proteomes" id="UP000054321">
    <property type="component" value="Unassembled WGS sequence"/>
</dbReference>
<keyword evidence="3" id="KW-1185">Reference proteome</keyword>
<dbReference type="EMBL" id="KN832873">
    <property type="protein sequence ID" value="KIN04021.1"/>
    <property type="molecule type" value="Genomic_DNA"/>
</dbReference>
<reference evidence="2 3" key="1">
    <citation type="submission" date="2014-04" db="EMBL/GenBank/DDBJ databases">
        <authorList>
            <consortium name="DOE Joint Genome Institute"/>
            <person name="Kuo A."/>
            <person name="Martino E."/>
            <person name="Perotto S."/>
            <person name="Kohler A."/>
            <person name="Nagy L.G."/>
            <person name="Floudas D."/>
            <person name="Copeland A."/>
            <person name="Barry K.W."/>
            <person name="Cichocki N."/>
            <person name="Veneault-Fourrey C."/>
            <person name="LaButti K."/>
            <person name="Lindquist E.A."/>
            <person name="Lipzen A."/>
            <person name="Lundell T."/>
            <person name="Morin E."/>
            <person name="Murat C."/>
            <person name="Sun H."/>
            <person name="Tunlid A."/>
            <person name="Henrissat B."/>
            <person name="Grigoriev I.V."/>
            <person name="Hibbett D.S."/>
            <person name="Martin F."/>
            <person name="Nordberg H.P."/>
            <person name="Cantor M.N."/>
            <person name="Hua S.X."/>
        </authorList>
    </citation>
    <scope>NUCLEOTIDE SEQUENCE [LARGE SCALE GENOMIC DNA]</scope>
    <source>
        <strain evidence="2 3">Zn</strain>
    </source>
</reference>
<evidence type="ECO:0000313" key="3">
    <source>
        <dbReference type="Proteomes" id="UP000054321"/>
    </source>
</evidence>
<gene>
    <name evidence="2" type="ORF">OIDMADRAFT_18146</name>
</gene>
<name>A0A0C3H764_OIDMZ</name>
<dbReference type="AlphaFoldDB" id="A0A0C3H764"/>
<organism evidence="2 3">
    <name type="scientific">Oidiodendron maius (strain Zn)</name>
    <dbReference type="NCBI Taxonomy" id="913774"/>
    <lineage>
        <taxon>Eukaryota</taxon>
        <taxon>Fungi</taxon>
        <taxon>Dikarya</taxon>
        <taxon>Ascomycota</taxon>
        <taxon>Pezizomycotina</taxon>
        <taxon>Leotiomycetes</taxon>
        <taxon>Leotiomycetes incertae sedis</taxon>
        <taxon>Myxotrichaceae</taxon>
        <taxon>Oidiodendron</taxon>
    </lineage>
</organism>
<feature type="region of interest" description="Disordered" evidence="1">
    <location>
        <begin position="38"/>
        <end position="105"/>
    </location>
</feature>
<evidence type="ECO:0000313" key="2">
    <source>
        <dbReference type="EMBL" id="KIN04021.1"/>
    </source>
</evidence>